<keyword evidence="2" id="KW-1185">Reference proteome</keyword>
<dbReference type="STRING" id="526729.SAMN04324258_2313"/>
<organism evidence="1 2">
    <name type="scientific">Krasilnikoviella flava</name>
    <dbReference type="NCBI Taxonomy" id="526729"/>
    <lineage>
        <taxon>Bacteria</taxon>
        <taxon>Bacillati</taxon>
        <taxon>Actinomycetota</taxon>
        <taxon>Actinomycetes</taxon>
        <taxon>Micrococcales</taxon>
        <taxon>Promicromonosporaceae</taxon>
        <taxon>Krasilnikoviella</taxon>
    </lineage>
</organism>
<gene>
    <name evidence="1" type="ORF">SAMN04324258_2313</name>
</gene>
<sequence>MSALRSDLGARAEITGPTVDGDVEGFSVRSETDGSVEVWLMHDADGVIVGLDRCPGWQLPRTPSSVNVFLTIIDAAVAGRVEVGTGRKVRSYRVVMPDGTVMEDSARGAFASLLEMPWKPRTRWATATAYAG</sequence>
<dbReference type="EMBL" id="FUZQ01000004">
    <property type="protein sequence ID" value="SKC66316.1"/>
    <property type="molecule type" value="Genomic_DNA"/>
</dbReference>
<evidence type="ECO:0000313" key="2">
    <source>
        <dbReference type="Proteomes" id="UP000189777"/>
    </source>
</evidence>
<dbReference type="AlphaFoldDB" id="A0A1T5KRD5"/>
<name>A0A1T5KRD5_9MICO</name>
<dbReference type="Proteomes" id="UP000189777">
    <property type="component" value="Unassembled WGS sequence"/>
</dbReference>
<reference evidence="1 2" key="1">
    <citation type="submission" date="2017-02" db="EMBL/GenBank/DDBJ databases">
        <authorList>
            <person name="Peterson S.W."/>
        </authorList>
    </citation>
    <scope>NUCLEOTIDE SEQUENCE [LARGE SCALE GENOMIC DNA]</scope>
    <source>
        <strain evidence="1 2">DSM 21481</strain>
    </source>
</reference>
<proteinExistence type="predicted"/>
<protein>
    <submittedName>
        <fullName evidence="1">Uncharacterized protein</fullName>
    </submittedName>
</protein>
<evidence type="ECO:0000313" key="1">
    <source>
        <dbReference type="EMBL" id="SKC66316.1"/>
    </source>
</evidence>
<accession>A0A1T5KRD5</accession>